<reference evidence="1 2" key="1">
    <citation type="submission" date="2020-08" db="EMBL/GenBank/DDBJ databases">
        <title>Genomic Encyclopedia of Type Strains, Phase III (KMG-III): the genomes of soil and plant-associated and newly described type strains.</title>
        <authorList>
            <person name="Whitman W."/>
        </authorList>
    </citation>
    <scope>NUCLEOTIDE SEQUENCE [LARGE SCALE GENOMIC DNA]</scope>
    <source>
        <strain evidence="1 2">CECT 4462</strain>
    </source>
</reference>
<name>A0A839T4A4_AZOMA</name>
<protein>
    <submittedName>
        <fullName evidence="1">HTH-type transcriptional regulator/antitoxin HigA</fullName>
    </submittedName>
</protein>
<sequence length="156" mass="17427">MSAAEAINHDAIHELAVRLKELQQTLEHMNGTLIQEITNEAEYDKALALLDELTESDDGSKSTERVIDMLCASIKRYEDTAPQFTDINERVSAIKGVDILKFLMKQNGLTGSDLPEIGDKTVVSRTLNNKRILSSLDIQRLAQRFHLDPGAFYPIA</sequence>
<keyword evidence="2" id="KW-1185">Reference proteome</keyword>
<dbReference type="GO" id="GO:0001046">
    <property type="term" value="F:core promoter sequence-specific DNA binding"/>
    <property type="evidence" value="ECO:0007669"/>
    <property type="project" value="TreeGrafter"/>
</dbReference>
<accession>A0A839T4A4</accession>
<dbReference type="InterPro" id="IPR039060">
    <property type="entry name" value="Antitox_HigA"/>
</dbReference>
<dbReference type="EMBL" id="JACHXI010000014">
    <property type="protein sequence ID" value="MBB3104361.1"/>
    <property type="molecule type" value="Genomic_DNA"/>
</dbReference>
<gene>
    <name evidence="1" type="ORF">FHR87_002776</name>
</gene>
<dbReference type="RefSeq" id="WP_183167232.1">
    <property type="nucleotide sequence ID" value="NZ_JACHXI010000014.1"/>
</dbReference>
<organism evidence="1 2">
    <name type="scientific">Azomonas macrocytogenes</name>
    <name type="common">Azotobacter macrocytogenes</name>
    <dbReference type="NCBI Taxonomy" id="69962"/>
    <lineage>
        <taxon>Bacteria</taxon>
        <taxon>Pseudomonadati</taxon>
        <taxon>Pseudomonadota</taxon>
        <taxon>Gammaproteobacteria</taxon>
        <taxon>Pseudomonadales</taxon>
        <taxon>Pseudomonadaceae</taxon>
        <taxon>Azomonas</taxon>
    </lineage>
</organism>
<dbReference type="PANTHER" id="PTHR40455">
    <property type="entry name" value="ANTITOXIN HIGA"/>
    <property type="match status" value="1"/>
</dbReference>
<dbReference type="Proteomes" id="UP000549250">
    <property type="component" value="Unassembled WGS sequence"/>
</dbReference>
<evidence type="ECO:0000313" key="2">
    <source>
        <dbReference type="Proteomes" id="UP000549250"/>
    </source>
</evidence>
<proteinExistence type="predicted"/>
<dbReference type="AlphaFoldDB" id="A0A839T4A4"/>
<evidence type="ECO:0000313" key="1">
    <source>
        <dbReference type="EMBL" id="MBB3104361.1"/>
    </source>
</evidence>
<dbReference type="PANTHER" id="PTHR40455:SF1">
    <property type="entry name" value="ANTITOXIN HIGA"/>
    <property type="match status" value="1"/>
</dbReference>
<comment type="caution">
    <text evidence="1">The sequence shown here is derived from an EMBL/GenBank/DDBJ whole genome shotgun (WGS) entry which is preliminary data.</text>
</comment>
<dbReference type="GO" id="GO:0006355">
    <property type="term" value="P:regulation of DNA-templated transcription"/>
    <property type="evidence" value="ECO:0007669"/>
    <property type="project" value="InterPro"/>
</dbReference>